<proteinExistence type="predicted"/>
<sequence length="82" mass="10016">VRAETLIKHWSHQIKPDSYSKHVTKFTHLMNKFYRLIETSFLLVIHLSNWFNKTALKVYLNFKNKKSKFRYERAKVLLRCKC</sequence>
<name>A0ABX1MIK8_9CYAN</name>
<organism evidence="1 2">
    <name type="scientific">Brasilonema octagenarum UFV-OR1</name>
    <dbReference type="NCBI Taxonomy" id="417115"/>
    <lineage>
        <taxon>Bacteria</taxon>
        <taxon>Bacillati</taxon>
        <taxon>Cyanobacteriota</taxon>
        <taxon>Cyanophyceae</taxon>
        <taxon>Nostocales</taxon>
        <taxon>Scytonemataceae</taxon>
        <taxon>Brasilonema</taxon>
        <taxon>Octagenarum group</taxon>
    </lineage>
</organism>
<accession>A0ABX1MIK8</accession>
<dbReference type="EMBL" id="QMEC01000235">
    <property type="protein sequence ID" value="NMF67183.1"/>
    <property type="molecule type" value="Genomic_DNA"/>
</dbReference>
<evidence type="ECO:0008006" key="3">
    <source>
        <dbReference type="Google" id="ProtNLM"/>
    </source>
</evidence>
<evidence type="ECO:0000313" key="2">
    <source>
        <dbReference type="Proteomes" id="UP000762253"/>
    </source>
</evidence>
<gene>
    <name evidence="1" type="ORF">DP115_32375</name>
</gene>
<evidence type="ECO:0000313" key="1">
    <source>
        <dbReference type="EMBL" id="NMF67183.1"/>
    </source>
</evidence>
<keyword evidence="2" id="KW-1185">Reference proteome</keyword>
<comment type="caution">
    <text evidence="1">The sequence shown here is derived from an EMBL/GenBank/DDBJ whole genome shotgun (WGS) entry which is preliminary data.</text>
</comment>
<dbReference type="Proteomes" id="UP000762253">
    <property type="component" value="Unassembled WGS sequence"/>
</dbReference>
<protein>
    <recommendedName>
        <fullName evidence="3">Transposase</fullName>
    </recommendedName>
</protein>
<feature type="non-terminal residue" evidence="1">
    <location>
        <position position="1"/>
    </location>
</feature>
<reference evidence="1 2" key="1">
    <citation type="submission" date="2018-06" db="EMBL/GenBank/DDBJ databases">
        <title>Comparative genomics of Brasilonema spp. strains.</title>
        <authorList>
            <person name="Alvarenga D.O."/>
            <person name="Fiore M.F."/>
            <person name="Varani A.M."/>
        </authorList>
    </citation>
    <scope>NUCLEOTIDE SEQUENCE [LARGE SCALE GENOMIC DNA]</scope>
    <source>
        <strain evidence="1 2">UFV-OR1</strain>
    </source>
</reference>